<reference evidence="2" key="1">
    <citation type="journal article" date="2020" name="mSystems">
        <title>Genome- and Community-Level Interaction Insights into Carbon Utilization and Element Cycling Functions of Hydrothermarchaeota in Hydrothermal Sediment.</title>
        <authorList>
            <person name="Zhou Z."/>
            <person name="Liu Y."/>
            <person name="Xu W."/>
            <person name="Pan J."/>
            <person name="Luo Z.H."/>
            <person name="Li M."/>
        </authorList>
    </citation>
    <scope>NUCLEOTIDE SEQUENCE [LARGE SCALE GENOMIC DNA]</scope>
    <source>
        <strain evidence="2">SpSt-349</strain>
    </source>
</reference>
<dbReference type="EMBL" id="DSOV01000018">
    <property type="protein sequence ID" value="HEN41757.1"/>
    <property type="molecule type" value="Genomic_DNA"/>
</dbReference>
<evidence type="ECO:0000313" key="2">
    <source>
        <dbReference type="EMBL" id="HEN41757.1"/>
    </source>
</evidence>
<evidence type="ECO:0000256" key="1">
    <source>
        <dbReference type="SAM" id="SignalP"/>
    </source>
</evidence>
<keyword evidence="1" id="KW-0732">Signal</keyword>
<protein>
    <recommendedName>
        <fullName evidence="3">Lipoprotein</fullName>
    </recommendedName>
</protein>
<organism evidence="2">
    <name type="scientific">Geobacter metallireducens</name>
    <dbReference type="NCBI Taxonomy" id="28232"/>
    <lineage>
        <taxon>Bacteria</taxon>
        <taxon>Pseudomonadati</taxon>
        <taxon>Thermodesulfobacteriota</taxon>
        <taxon>Desulfuromonadia</taxon>
        <taxon>Geobacterales</taxon>
        <taxon>Geobacteraceae</taxon>
        <taxon>Geobacter</taxon>
    </lineage>
</organism>
<evidence type="ECO:0008006" key="3">
    <source>
        <dbReference type="Google" id="ProtNLM"/>
    </source>
</evidence>
<dbReference type="AlphaFoldDB" id="A0A831XDV7"/>
<comment type="caution">
    <text evidence="2">The sequence shown here is derived from an EMBL/GenBank/DDBJ whole genome shotgun (WGS) entry which is preliminary data.</text>
</comment>
<gene>
    <name evidence="2" type="ORF">ENQ87_05160</name>
</gene>
<feature type="signal peptide" evidence="1">
    <location>
        <begin position="1"/>
        <end position="26"/>
    </location>
</feature>
<dbReference type="PROSITE" id="PS51257">
    <property type="entry name" value="PROKAR_LIPOPROTEIN"/>
    <property type="match status" value="1"/>
</dbReference>
<proteinExistence type="predicted"/>
<sequence>MSRFMTKLLALCWVLVSVAGCGPFRAAEQPPAGPASSAGKNLCLLESEGCPPRKMSIIELIRGLREEVAKGEAVYTPAELRRLETRLWEYELMYDRLMHGNND</sequence>
<feature type="chain" id="PRO_5032401516" description="Lipoprotein" evidence="1">
    <location>
        <begin position="27"/>
        <end position="103"/>
    </location>
</feature>
<name>A0A831XDV7_GEOME</name>
<accession>A0A831XDV7</accession>